<gene>
    <name evidence="2" type="ORF">Taro_019155</name>
</gene>
<proteinExistence type="predicted"/>
<evidence type="ECO:0000313" key="2">
    <source>
        <dbReference type="EMBL" id="MQL86627.1"/>
    </source>
</evidence>
<protein>
    <recommendedName>
        <fullName evidence="1">Retrotransposon gag domain-containing protein</fullName>
    </recommendedName>
</protein>
<dbReference type="Proteomes" id="UP000652761">
    <property type="component" value="Unassembled WGS sequence"/>
</dbReference>
<name>A0A843UVY5_COLES</name>
<comment type="caution">
    <text evidence="2">The sequence shown here is derived from an EMBL/GenBank/DDBJ whole genome shotgun (WGS) entry which is preliminary data.</text>
</comment>
<dbReference type="Pfam" id="PF03732">
    <property type="entry name" value="Retrotrans_gag"/>
    <property type="match status" value="1"/>
</dbReference>
<evidence type="ECO:0000259" key="1">
    <source>
        <dbReference type="Pfam" id="PF03732"/>
    </source>
</evidence>
<dbReference type="InterPro" id="IPR005162">
    <property type="entry name" value="Retrotrans_gag_dom"/>
</dbReference>
<sequence length="89" mass="10517">MTWSEFLEAFNETFFLIQVQQAKREQFQTLQQGSSSVLEYQMRFMALSRYVPYVVSDNAMMVEYFIRGLRTELQNAVIPLMCRTVEEAT</sequence>
<reference evidence="2" key="1">
    <citation type="submission" date="2017-07" db="EMBL/GenBank/DDBJ databases">
        <title>Taro Niue Genome Assembly and Annotation.</title>
        <authorList>
            <person name="Atibalentja N."/>
            <person name="Keating K."/>
            <person name="Fields C.J."/>
        </authorList>
    </citation>
    <scope>NUCLEOTIDE SEQUENCE</scope>
    <source>
        <strain evidence="2">Niue_2</strain>
        <tissue evidence="2">Leaf</tissue>
    </source>
</reference>
<dbReference type="EMBL" id="NMUH01000915">
    <property type="protein sequence ID" value="MQL86627.1"/>
    <property type="molecule type" value="Genomic_DNA"/>
</dbReference>
<organism evidence="2 3">
    <name type="scientific">Colocasia esculenta</name>
    <name type="common">Wild taro</name>
    <name type="synonym">Arum esculentum</name>
    <dbReference type="NCBI Taxonomy" id="4460"/>
    <lineage>
        <taxon>Eukaryota</taxon>
        <taxon>Viridiplantae</taxon>
        <taxon>Streptophyta</taxon>
        <taxon>Embryophyta</taxon>
        <taxon>Tracheophyta</taxon>
        <taxon>Spermatophyta</taxon>
        <taxon>Magnoliopsida</taxon>
        <taxon>Liliopsida</taxon>
        <taxon>Araceae</taxon>
        <taxon>Aroideae</taxon>
        <taxon>Colocasieae</taxon>
        <taxon>Colocasia</taxon>
    </lineage>
</organism>
<keyword evidence="3" id="KW-1185">Reference proteome</keyword>
<feature type="domain" description="Retrotransposon gag" evidence="1">
    <location>
        <begin position="2"/>
        <end position="71"/>
    </location>
</feature>
<evidence type="ECO:0000313" key="3">
    <source>
        <dbReference type="Proteomes" id="UP000652761"/>
    </source>
</evidence>
<dbReference type="AlphaFoldDB" id="A0A843UVY5"/>
<dbReference type="OrthoDB" id="621298at2759"/>
<accession>A0A843UVY5</accession>